<evidence type="ECO:0000313" key="2">
    <source>
        <dbReference type="Proteomes" id="UP000789920"/>
    </source>
</evidence>
<proteinExistence type="predicted"/>
<accession>A0ACA9RKL9</accession>
<reference evidence="1" key="1">
    <citation type="submission" date="2021-06" db="EMBL/GenBank/DDBJ databases">
        <authorList>
            <person name="Kallberg Y."/>
            <person name="Tangrot J."/>
            <person name="Rosling A."/>
        </authorList>
    </citation>
    <scope>NUCLEOTIDE SEQUENCE</scope>
    <source>
        <strain evidence="1">MA461A</strain>
    </source>
</reference>
<organism evidence="1 2">
    <name type="scientific">Racocetra persica</name>
    <dbReference type="NCBI Taxonomy" id="160502"/>
    <lineage>
        <taxon>Eukaryota</taxon>
        <taxon>Fungi</taxon>
        <taxon>Fungi incertae sedis</taxon>
        <taxon>Mucoromycota</taxon>
        <taxon>Glomeromycotina</taxon>
        <taxon>Glomeromycetes</taxon>
        <taxon>Diversisporales</taxon>
        <taxon>Gigasporaceae</taxon>
        <taxon>Racocetra</taxon>
    </lineage>
</organism>
<protein>
    <submittedName>
        <fullName evidence="1">4930_t:CDS:1</fullName>
    </submittedName>
</protein>
<keyword evidence="2" id="KW-1185">Reference proteome</keyword>
<evidence type="ECO:0000313" key="1">
    <source>
        <dbReference type="EMBL" id="CAG8797177.1"/>
    </source>
</evidence>
<dbReference type="EMBL" id="CAJVQC010057056">
    <property type="protein sequence ID" value="CAG8797177.1"/>
    <property type="molecule type" value="Genomic_DNA"/>
</dbReference>
<dbReference type="Proteomes" id="UP000789920">
    <property type="component" value="Unassembled WGS sequence"/>
</dbReference>
<feature type="non-terminal residue" evidence="1">
    <location>
        <position position="44"/>
    </location>
</feature>
<comment type="caution">
    <text evidence="1">The sequence shown here is derived from an EMBL/GenBank/DDBJ whole genome shotgun (WGS) entry which is preliminary data.</text>
</comment>
<gene>
    <name evidence="1" type="ORF">RPERSI_LOCUS20301</name>
</gene>
<name>A0ACA9RKL9_9GLOM</name>
<sequence>MPIEEKSPNNRNSQPVKYSKGVDSLKDDKQESKVQITDTLYEYD</sequence>